<protein>
    <recommendedName>
        <fullName evidence="3">DDE Tnp4 domain-containing protein</fullName>
    </recommendedName>
</protein>
<dbReference type="OrthoDB" id="7479758at2759"/>
<dbReference type="AlphaFoldDB" id="A0A4C1WMY8"/>
<evidence type="ECO:0008006" key="3">
    <source>
        <dbReference type="Google" id="ProtNLM"/>
    </source>
</evidence>
<dbReference type="EMBL" id="BGZK01000611">
    <property type="protein sequence ID" value="GBP52836.1"/>
    <property type="molecule type" value="Genomic_DNA"/>
</dbReference>
<name>A0A4C1WMY8_EUMVA</name>
<keyword evidence="2" id="KW-1185">Reference proteome</keyword>
<evidence type="ECO:0000313" key="2">
    <source>
        <dbReference type="Proteomes" id="UP000299102"/>
    </source>
</evidence>
<accession>A0A4C1WMY8</accession>
<gene>
    <name evidence="1" type="ORF">EVAR_38999_1</name>
</gene>
<organism evidence="1 2">
    <name type="scientific">Eumeta variegata</name>
    <name type="common">Bagworm moth</name>
    <name type="synonym">Eumeta japonica</name>
    <dbReference type="NCBI Taxonomy" id="151549"/>
    <lineage>
        <taxon>Eukaryota</taxon>
        <taxon>Metazoa</taxon>
        <taxon>Ecdysozoa</taxon>
        <taxon>Arthropoda</taxon>
        <taxon>Hexapoda</taxon>
        <taxon>Insecta</taxon>
        <taxon>Pterygota</taxon>
        <taxon>Neoptera</taxon>
        <taxon>Endopterygota</taxon>
        <taxon>Lepidoptera</taxon>
        <taxon>Glossata</taxon>
        <taxon>Ditrysia</taxon>
        <taxon>Tineoidea</taxon>
        <taxon>Psychidae</taxon>
        <taxon>Oiketicinae</taxon>
        <taxon>Eumeta</taxon>
    </lineage>
</organism>
<reference evidence="1 2" key="1">
    <citation type="journal article" date="2019" name="Commun. Biol.">
        <title>The bagworm genome reveals a unique fibroin gene that provides high tensile strength.</title>
        <authorList>
            <person name="Kono N."/>
            <person name="Nakamura H."/>
            <person name="Ohtoshi R."/>
            <person name="Tomita M."/>
            <person name="Numata K."/>
            <person name="Arakawa K."/>
        </authorList>
    </citation>
    <scope>NUCLEOTIDE SEQUENCE [LARGE SCALE GENOMIC DNA]</scope>
</reference>
<proteinExistence type="predicted"/>
<dbReference type="Proteomes" id="UP000299102">
    <property type="component" value="Unassembled WGS sequence"/>
</dbReference>
<sequence length="130" mass="14838">MVDKIVLAACCLHNLLTQNTPEREEMFIDEGAICDGNGLTDIGPLNRNPTQEAIHVREAFKNYFRHYAEYSKAAENIFKRREEYNNYITDPDDDAMTSSSTVSKTKKRKYDESYISFGFVDSNGSPLHAM</sequence>
<comment type="caution">
    <text evidence="1">The sequence shown here is derived from an EMBL/GenBank/DDBJ whole genome shotgun (WGS) entry which is preliminary data.</text>
</comment>
<evidence type="ECO:0000313" key="1">
    <source>
        <dbReference type="EMBL" id="GBP52836.1"/>
    </source>
</evidence>